<evidence type="ECO:0000256" key="5">
    <source>
        <dbReference type="RuleBase" id="RU000562"/>
    </source>
</evidence>
<dbReference type="KEGG" id="mbq:K668_02990"/>
<dbReference type="Proteomes" id="UP000027182">
    <property type="component" value="Chromosome"/>
</dbReference>
<dbReference type="PATRIC" id="fig|1316930.3.peg.612"/>
<dbReference type="PANTHER" id="PTHR21349">
    <property type="entry name" value="50S RIBOSOMAL PROTEIN L21"/>
    <property type="match status" value="1"/>
</dbReference>
<comment type="function">
    <text evidence="4 5">This protein binds to 23S rRNA in the presence of protein L20.</text>
</comment>
<dbReference type="HOGENOM" id="CLU_061463_3_2_14"/>
<dbReference type="Pfam" id="PF00829">
    <property type="entry name" value="Ribosomal_L21p"/>
    <property type="match status" value="1"/>
</dbReference>
<dbReference type="NCBIfam" id="TIGR00061">
    <property type="entry name" value="L21"/>
    <property type="match status" value="1"/>
</dbReference>
<dbReference type="GeneID" id="66645508"/>
<dbReference type="InterPro" id="IPR036164">
    <property type="entry name" value="bL21-like_sf"/>
</dbReference>
<dbReference type="SUPFAM" id="SSF141091">
    <property type="entry name" value="L21p-like"/>
    <property type="match status" value="1"/>
</dbReference>
<dbReference type="AlphaFoldDB" id="A0A059XZV6"/>
<dbReference type="GO" id="GO:0019843">
    <property type="term" value="F:rRNA binding"/>
    <property type="evidence" value="ECO:0007669"/>
    <property type="project" value="UniProtKB-UniRule"/>
</dbReference>
<gene>
    <name evidence="4 6" type="primary">rplU</name>
    <name evidence="6" type="ORF">K668_02990</name>
</gene>
<dbReference type="GO" id="GO:0003735">
    <property type="term" value="F:structural constituent of ribosome"/>
    <property type="evidence" value="ECO:0007669"/>
    <property type="project" value="InterPro"/>
</dbReference>
<reference evidence="6 7" key="1">
    <citation type="submission" date="2013-04" db="EMBL/GenBank/DDBJ databases">
        <authorList>
            <person name="Lin L."/>
            <person name="Zeng Z."/>
            <person name="Xie J."/>
            <person name="Luo L."/>
            <person name="Yang Z."/>
            <person name="Liang W."/>
            <person name="Lin H."/>
            <person name="Dong C."/>
            <person name="Sun Y."/>
        </authorList>
    </citation>
    <scope>NUCLEOTIDE SEQUENCE [LARGE SCALE GENOMIC DNA]</scope>
    <source>
        <strain evidence="6 7">CQ-W70</strain>
    </source>
</reference>
<comment type="subunit">
    <text evidence="4">Part of the 50S ribosomal subunit. Contacts protein L20.</text>
</comment>
<dbReference type="RefSeq" id="WP_013455997.1">
    <property type="nucleotide sequence ID" value="NZ_CP005933.1"/>
</dbReference>
<dbReference type="GO" id="GO:0005737">
    <property type="term" value="C:cytoplasm"/>
    <property type="evidence" value="ECO:0007669"/>
    <property type="project" value="UniProtKB-ARBA"/>
</dbReference>
<keyword evidence="4 5" id="KW-0694">RNA-binding</keyword>
<proteinExistence type="inferred from homology"/>
<comment type="similarity">
    <text evidence="1 4 5">Belongs to the bacterial ribosomal protein bL21 family.</text>
</comment>
<dbReference type="InterPro" id="IPR028909">
    <property type="entry name" value="bL21-like"/>
</dbReference>
<dbReference type="PANTHER" id="PTHR21349:SF0">
    <property type="entry name" value="LARGE RIBOSOMAL SUBUNIT PROTEIN BL21M"/>
    <property type="match status" value="1"/>
</dbReference>
<dbReference type="HAMAP" id="MF_01363">
    <property type="entry name" value="Ribosomal_bL21"/>
    <property type="match status" value="1"/>
</dbReference>
<keyword evidence="2 4" id="KW-0689">Ribosomal protein</keyword>
<dbReference type="GO" id="GO:1990904">
    <property type="term" value="C:ribonucleoprotein complex"/>
    <property type="evidence" value="ECO:0007669"/>
    <property type="project" value="UniProtKB-KW"/>
</dbReference>
<evidence type="ECO:0000256" key="3">
    <source>
        <dbReference type="ARBA" id="ARBA00023274"/>
    </source>
</evidence>
<dbReference type="EMBL" id="CP005933">
    <property type="protein sequence ID" value="AIA34174.1"/>
    <property type="molecule type" value="Genomic_DNA"/>
</dbReference>
<evidence type="ECO:0000256" key="4">
    <source>
        <dbReference type="HAMAP-Rule" id="MF_01363"/>
    </source>
</evidence>
<evidence type="ECO:0000256" key="1">
    <source>
        <dbReference type="ARBA" id="ARBA00008563"/>
    </source>
</evidence>
<name>A0A059XZV6_MYCBV</name>
<dbReference type="InterPro" id="IPR001787">
    <property type="entry name" value="Ribosomal_bL21"/>
</dbReference>
<keyword evidence="4 5" id="KW-0699">rRNA-binding</keyword>
<evidence type="ECO:0000313" key="6">
    <source>
        <dbReference type="EMBL" id="AIA34174.1"/>
    </source>
</evidence>
<protein>
    <recommendedName>
        <fullName evidence="4">Large ribosomal subunit protein bL21</fullName>
    </recommendedName>
</protein>
<accession>A0A059XZV6</accession>
<keyword evidence="3 4" id="KW-0687">Ribonucleoprotein</keyword>
<organism evidence="6 7">
    <name type="scientific">Mycoplasmopsis bovis CQ-W70</name>
    <dbReference type="NCBI Taxonomy" id="1316930"/>
    <lineage>
        <taxon>Bacteria</taxon>
        <taxon>Bacillati</taxon>
        <taxon>Mycoplasmatota</taxon>
        <taxon>Mycoplasmoidales</taxon>
        <taxon>Metamycoplasmataceae</taxon>
        <taxon>Mycoplasmopsis</taxon>
    </lineage>
</organism>
<dbReference type="GO" id="GO:0006412">
    <property type="term" value="P:translation"/>
    <property type="evidence" value="ECO:0007669"/>
    <property type="project" value="UniProtKB-UniRule"/>
</dbReference>
<sequence length="99" mass="10986">MIAIIETGGKQILVKEGQTIFIEKIEGAEGSKVTFDKVLLLDDKIGKPYVESAKVTGEIQKQGKAKKIVVYRHNAKSTHKRKLGHRQPYTRVKITGIVG</sequence>
<dbReference type="GO" id="GO:0005840">
    <property type="term" value="C:ribosome"/>
    <property type="evidence" value="ECO:0007669"/>
    <property type="project" value="UniProtKB-KW"/>
</dbReference>
<evidence type="ECO:0000256" key="2">
    <source>
        <dbReference type="ARBA" id="ARBA00022980"/>
    </source>
</evidence>
<evidence type="ECO:0000313" key="7">
    <source>
        <dbReference type="Proteomes" id="UP000027182"/>
    </source>
</evidence>